<dbReference type="InterPro" id="IPR016181">
    <property type="entry name" value="Acyl_CoA_acyltransferase"/>
</dbReference>
<dbReference type="PANTHER" id="PTHR43877">
    <property type="entry name" value="AMINOALKYLPHOSPHONATE N-ACETYLTRANSFERASE-RELATED-RELATED"/>
    <property type="match status" value="1"/>
</dbReference>
<dbReference type="PROSITE" id="PS51186">
    <property type="entry name" value="GNAT"/>
    <property type="match status" value="1"/>
</dbReference>
<dbReference type="Gene3D" id="3.40.630.30">
    <property type="match status" value="1"/>
</dbReference>
<dbReference type="CDD" id="cd04301">
    <property type="entry name" value="NAT_SF"/>
    <property type="match status" value="1"/>
</dbReference>
<dbReference type="GO" id="GO:0016747">
    <property type="term" value="F:acyltransferase activity, transferring groups other than amino-acyl groups"/>
    <property type="evidence" value="ECO:0007669"/>
    <property type="project" value="InterPro"/>
</dbReference>
<protein>
    <submittedName>
        <fullName evidence="4">Putative acetyltransferase</fullName>
    </submittedName>
</protein>
<proteinExistence type="predicted"/>
<dbReference type="Pfam" id="PF13527">
    <property type="entry name" value="Acetyltransf_9"/>
    <property type="match status" value="1"/>
</dbReference>
<sequence>MGLEIRPERASDFPAVRRVVAAAFGSDTEADLVERIRASDEYRPELSFVAADSGEVVGHVMIDGCMVRGEGGEREIVMLSPLAVAPDRQRSGAGTALIEHALAAADRAGEPLVVLEGSPDYYGARGFEFAGDHGLSLPLPDWAPRAAAQVALLSTYNPDDVTLRGRVVYPPSFDGLG</sequence>
<dbReference type="OrthoDB" id="9797178at2"/>
<evidence type="ECO:0000259" key="3">
    <source>
        <dbReference type="PROSITE" id="PS51186"/>
    </source>
</evidence>
<comment type="caution">
    <text evidence="4">The sequence shown here is derived from an EMBL/GenBank/DDBJ whole genome shotgun (WGS) entry which is preliminary data.</text>
</comment>
<evidence type="ECO:0000256" key="2">
    <source>
        <dbReference type="ARBA" id="ARBA00023315"/>
    </source>
</evidence>
<evidence type="ECO:0000313" key="4">
    <source>
        <dbReference type="EMBL" id="REF31704.1"/>
    </source>
</evidence>
<evidence type="ECO:0000256" key="1">
    <source>
        <dbReference type="ARBA" id="ARBA00022679"/>
    </source>
</evidence>
<accession>A0A3D9V0F8</accession>
<keyword evidence="2" id="KW-0012">Acyltransferase</keyword>
<keyword evidence="1 4" id="KW-0808">Transferase</keyword>
<dbReference type="AlphaFoldDB" id="A0A3D9V0F8"/>
<reference evidence="4 5" key="1">
    <citation type="submission" date="2018-08" db="EMBL/GenBank/DDBJ databases">
        <title>Sequencing the genomes of 1000 actinobacteria strains.</title>
        <authorList>
            <person name="Klenk H.-P."/>
        </authorList>
    </citation>
    <scope>NUCLEOTIDE SEQUENCE [LARGE SCALE GENOMIC DNA]</scope>
    <source>
        <strain evidence="4 5">DSM 22967</strain>
    </source>
</reference>
<dbReference type="EMBL" id="QTUA01000001">
    <property type="protein sequence ID" value="REF31704.1"/>
    <property type="molecule type" value="Genomic_DNA"/>
</dbReference>
<dbReference type="InterPro" id="IPR050832">
    <property type="entry name" value="Bact_Acetyltransf"/>
</dbReference>
<keyword evidence="5" id="KW-1185">Reference proteome</keyword>
<evidence type="ECO:0000313" key="5">
    <source>
        <dbReference type="Proteomes" id="UP000256253"/>
    </source>
</evidence>
<dbReference type="Proteomes" id="UP000256253">
    <property type="component" value="Unassembled WGS sequence"/>
</dbReference>
<name>A0A3D9V0F8_9MICO</name>
<dbReference type="RefSeq" id="WP_115923501.1">
    <property type="nucleotide sequence ID" value="NZ_QTUA01000001.1"/>
</dbReference>
<dbReference type="InterPro" id="IPR000182">
    <property type="entry name" value="GNAT_dom"/>
</dbReference>
<dbReference type="SUPFAM" id="SSF55729">
    <property type="entry name" value="Acyl-CoA N-acyltransferases (Nat)"/>
    <property type="match status" value="1"/>
</dbReference>
<organism evidence="4 5">
    <name type="scientific">Calidifontibacter indicus</name>
    <dbReference type="NCBI Taxonomy" id="419650"/>
    <lineage>
        <taxon>Bacteria</taxon>
        <taxon>Bacillati</taxon>
        <taxon>Actinomycetota</taxon>
        <taxon>Actinomycetes</taxon>
        <taxon>Micrococcales</taxon>
        <taxon>Dermacoccaceae</taxon>
        <taxon>Calidifontibacter</taxon>
    </lineage>
</organism>
<dbReference type="PANTHER" id="PTHR43877:SF1">
    <property type="entry name" value="ACETYLTRANSFERASE"/>
    <property type="match status" value="1"/>
</dbReference>
<feature type="domain" description="N-acetyltransferase" evidence="3">
    <location>
        <begin position="3"/>
        <end position="159"/>
    </location>
</feature>
<gene>
    <name evidence="4" type="ORF">DFJ65_2780</name>
</gene>